<dbReference type="InterPro" id="IPR004130">
    <property type="entry name" value="Gpn"/>
</dbReference>
<dbReference type="AlphaFoldDB" id="A0A5J5ET12"/>
<name>A0A5J5ET12_9PEZI</name>
<evidence type="ECO:0000256" key="3">
    <source>
        <dbReference type="ARBA" id="ARBA00022741"/>
    </source>
</evidence>
<keyword evidence="4 6" id="KW-0378">Hydrolase</keyword>
<dbReference type="PANTHER" id="PTHR21231:SF7">
    <property type="entry name" value="GPN-LOOP GTPASE 3"/>
    <property type="match status" value="1"/>
</dbReference>
<dbReference type="InterPro" id="IPR027417">
    <property type="entry name" value="P-loop_NTPase"/>
</dbReference>
<proteinExistence type="inferred from homology"/>
<dbReference type="GO" id="GO:0005525">
    <property type="term" value="F:GTP binding"/>
    <property type="evidence" value="ECO:0007669"/>
    <property type="project" value="UniProtKB-KW"/>
</dbReference>
<dbReference type="FunCoup" id="A0A5J5ET12">
    <property type="interactions" value="984"/>
</dbReference>
<comment type="function">
    <text evidence="6">Small GTPase required for proper nuclear import of RNA polymerase II and III (RNAPII and RNAPIII). May act at an RNAP assembly step prior to nuclear import.</text>
</comment>
<accession>A0A5J5ET12</accession>
<evidence type="ECO:0000256" key="6">
    <source>
        <dbReference type="RuleBase" id="RU365059"/>
    </source>
</evidence>
<evidence type="ECO:0000313" key="7">
    <source>
        <dbReference type="EMBL" id="KAA8902085.1"/>
    </source>
</evidence>
<reference evidence="7 8" key="1">
    <citation type="submission" date="2019-09" db="EMBL/GenBank/DDBJ databases">
        <title>Draft genome of the ectomycorrhizal ascomycete Sphaerosporella brunnea.</title>
        <authorList>
            <consortium name="DOE Joint Genome Institute"/>
            <person name="Benucci G.M."/>
            <person name="Marozzi G."/>
            <person name="Antonielli L."/>
            <person name="Sanchez S."/>
            <person name="Marco P."/>
            <person name="Wang X."/>
            <person name="Falini L.B."/>
            <person name="Barry K."/>
            <person name="Haridas S."/>
            <person name="Lipzen A."/>
            <person name="Labutti K."/>
            <person name="Grigoriev I.V."/>
            <person name="Murat C."/>
            <person name="Martin F."/>
            <person name="Albertini E."/>
            <person name="Donnini D."/>
            <person name="Bonito G."/>
        </authorList>
    </citation>
    <scope>NUCLEOTIDE SEQUENCE [LARGE SCALE GENOMIC DNA]</scope>
    <source>
        <strain evidence="7 8">Sb_GMNB300</strain>
    </source>
</reference>
<evidence type="ECO:0000256" key="1">
    <source>
        <dbReference type="ARBA" id="ARBA00005290"/>
    </source>
</evidence>
<dbReference type="InterPro" id="IPR030228">
    <property type="entry name" value="Gpn3"/>
</dbReference>
<dbReference type="Proteomes" id="UP000326924">
    <property type="component" value="Unassembled WGS sequence"/>
</dbReference>
<dbReference type="GO" id="GO:0003924">
    <property type="term" value="F:GTPase activity"/>
    <property type="evidence" value="ECO:0007669"/>
    <property type="project" value="TreeGrafter"/>
</dbReference>
<keyword evidence="8" id="KW-1185">Reference proteome</keyword>
<keyword evidence="5 6" id="KW-0342">GTP-binding</keyword>
<dbReference type="SUPFAM" id="SSF52540">
    <property type="entry name" value="P-loop containing nucleoside triphosphate hydrolases"/>
    <property type="match status" value="1"/>
</dbReference>
<comment type="similarity">
    <text evidence="1 6">Belongs to the GPN-loop GTPase family.</text>
</comment>
<comment type="caution">
    <text evidence="7">The sequence shown here is derived from an EMBL/GenBank/DDBJ whole genome shotgun (WGS) entry which is preliminary data.</text>
</comment>
<evidence type="ECO:0000256" key="4">
    <source>
        <dbReference type="ARBA" id="ARBA00022801"/>
    </source>
</evidence>
<gene>
    <name evidence="7" type="ORF">FN846DRAFT_91468</name>
</gene>
<dbReference type="EMBL" id="VXIS01000136">
    <property type="protein sequence ID" value="KAA8902085.1"/>
    <property type="molecule type" value="Genomic_DNA"/>
</dbReference>
<keyword evidence="3 6" id="KW-0547">Nucleotide-binding</keyword>
<dbReference type="CDD" id="cd17872">
    <property type="entry name" value="GPN3"/>
    <property type="match status" value="1"/>
</dbReference>
<comment type="subunit">
    <text evidence="6">Binds to RNA polymerase II (RNAPII).</text>
</comment>
<dbReference type="PANTHER" id="PTHR21231">
    <property type="entry name" value="XPA-BINDING PROTEIN 1-RELATED"/>
    <property type="match status" value="1"/>
</dbReference>
<dbReference type="Gene3D" id="3.40.50.300">
    <property type="entry name" value="P-loop containing nucleotide triphosphate hydrolases"/>
    <property type="match status" value="1"/>
</dbReference>
<dbReference type="OrthoDB" id="5839at2759"/>
<protein>
    <recommendedName>
        <fullName evidence="2 6">GPN-loop GTPase 3</fullName>
    </recommendedName>
</protein>
<evidence type="ECO:0000313" key="8">
    <source>
        <dbReference type="Proteomes" id="UP000326924"/>
    </source>
</evidence>
<evidence type="ECO:0000256" key="2">
    <source>
        <dbReference type="ARBA" id="ARBA00014587"/>
    </source>
</evidence>
<evidence type="ECO:0000256" key="5">
    <source>
        <dbReference type="ARBA" id="ARBA00023134"/>
    </source>
</evidence>
<dbReference type="FunFam" id="3.40.50.300:FF:000552">
    <property type="entry name" value="GPN-loop GTPase 3"/>
    <property type="match status" value="1"/>
</dbReference>
<sequence>MSRYGVFVVGPAGSGKSTFCSALISHLKNAKRSCLYVNLDPAAEEFDFEPDVDIKNLISLDDAMEELGLGPNGAMMACFEFLMENLDWLESELEDTTEEFITIFDCPGQIELYSHVPILPNLCKHLSMHMSYNLCAAYLIESTFVVDKAKFFAGTLSAMSAMIMLSIPHLNILSKMDLVKNQVTKRELKRFLDPDPSIITTDIHAETNPKFHKLNEAVVGLIEDFSMVSFLQLESQNEDSVQAILSYIDDCLGWSEVQEPQLKDEPEQDWQEE</sequence>
<dbReference type="InParanoid" id="A0A5J5ET12"/>
<organism evidence="7 8">
    <name type="scientific">Sphaerosporella brunnea</name>
    <dbReference type="NCBI Taxonomy" id="1250544"/>
    <lineage>
        <taxon>Eukaryota</taxon>
        <taxon>Fungi</taxon>
        <taxon>Dikarya</taxon>
        <taxon>Ascomycota</taxon>
        <taxon>Pezizomycotina</taxon>
        <taxon>Pezizomycetes</taxon>
        <taxon>Pezizales</taxon>
        <taxon>Pyronemataceae</taxon>
        <taxon>Sphaerosporella</taxon>
    </lineage>
</organism>
<dbReference type="Pfam" id="PF03029">
    <property type="entry name" value="ATP_bind_1"/>
    <property type="match status" value="1"/>
</dbReference>